<accession>A0A4Q1K8Z0</accession>
<protein>
    <submittedName>
        <fullName evidence="3">SlyX family protein</fullName>
    </submittedName>
</protein>
<organism evidence="3 4">
    <name type="scientific">Flavobacterium stagni</name>
    <dbReference type="NCBI Taxonomy" id="2506421"/>
    <lineage>
        <taxon>Bacteria</taxon>
        <taxon>Pseudomonadati</taxon>
        <taxon>Bacteroidota</taxon>
        <taxon>Flavobacteriia</taxon>
        <taxon>Flavobacteriales</taxon>
        <taxon>Flavobacteriaceae</taxon>
        <taxon>Flavobacterium</taxon>
    </lineage>
</organism>
<keyword evidence="1" id="KW-0175">Coiled coil</keyword>
<dbReference type="OrthoDB" id="658938at2"/>
<keyword evidence="4" id="KW-1185">Reference proteome</keyword>
<evidence type="ECO:0000313" key="3">
    <source>
        <dbReference type="EMBL" id="RXR21905.1"/>
    </source>
</evidence>
<gene>
    <name evidence="3" type="ORF">EQG61_10505</name>
</gene>
<dbReference type="Proteomes" id="UP000289857">
    <property type="component" value="Unassembled WGS sequence"/>
</dbReference>
<dbReference type="EMBL" id="SBKN01000006">
    <property type="protein sequence ID" value="RXR21905.1"/>
    <property type="molecule type" value="Genomic_DNA"/>
</dbReference>
<sequence length="745" mass="77716">MKTKKTTLVWLCLTLGAPFMFFAQTTTTTQTFNNTFYGQNSGINNSGNFSCGFGVNTLMNNGGNSNTGFGIQALMSPKGGFNAAFGASSMKFNDTGSLNSAFGTRTLENNLTGSFNVAIGHRTMGDLSEPGNMNTALGYSALKINAGDGNIALGYFSPRHLVSGHHNIFIGTETAVNLERGSGNVFLGKVIVNPFATSQVQIGNDADKTIILADGYGAQRMTISNTGNVGIGLGNNVLSSNRLEVNGGVVIGKSFVSNASPMAGLTAPANGLLVEGRVGIGTSTPGNKVEITQGTNGFSGLRFTNLTNAFVPAATSVSRKFLTVNASGDVVLENVGTTNSLLSDQNTLTSTVNGVSSNAPIVNSVATIFAENNQLTTIVNGVASTPVTIPIPSDSDAQSLALTGNVLSISNGNSVTLPADGDSNPTNELQNLTQNGNVVTLSNGGGSFTLPTDTDTDAQTLALAGNVLSISNGNSVTLPADGDSNPNNELQTLTQNGNVVTLSNGGGSFTLPTDTDTDAQTLSLTGNVLAISNGNTVTLPQTVIQGGPNISVSGNGSAATPYLISSTDTSLYSANGSINQATTTGTNRVVNMNSRNIWFNTSTSTVNGKIYIGNTTLYPTTTGNYRLYVEGGILTEKVKVALRSSNNWADYVFAKDYKLMPLKEVASFIEKNKHLPGVASADQLAAEGLDLAAMQAKHMEKIEELTLYIIDQDKKIETQQATLNQQQKEIETLKAQVELLIQKMK</sequence>
<reference evidence="4" key="1">
    <citation type="submission" date="2019-01" db="EMBL/GenBank/DDBJ databases">
        <title>Cytophagaceae bacterium strain CAR-16.</title>
        <authorList>
            <person name="Chen W.-M."/>
        </authorList>
    </citation>
    <scope>NUCLEOTIDE SEQUENCE [LARGE SCALE GENOMIC DNA]</scope>
    <source>
        <strain evidence="4">WWJ-16</strain>
    </source>
</reference>
<dbReference type="AlphaFoldDB" id="A0A4Q1K8Z0"/>
<evidence type="ECO:0000313" key="4">
    <source>
        <dbReference type="Proteomes" id="UP000289857"/>
    </source>
</evidence>
<evidence type="ECO:0000256" key="1">
    <source>
        <dbReference type="SAM" id="Coils"/>
    </source>
</evidence>
<feature type="signal peptide" evidence="2">
    <location>
        <begin position="1"/>
        <end position="23"/>
    </location>
</feature>
<keyword evidence="2" id="KW-0732">Signal</keyword>
<dbReference type="RefSeq" id="WP_129461879.1">
    <property type="nucleotide sequence ID" value="NZ_SBKN01000006.1"/>
</dbReference>
<feature type="chain" id="PRO_5020592001" evidence="2">
    <location>
        <begin position="24"/>
        <end position="745"/>
    </location>
</feature>
<comment type="caution">
    <text evidence="3">The sequence shown here is derived from an EMBL/GenBank/DDBJ whole genome shotgun (WGS) entry which is preliminary data.</text>
</comment>
<feature type="coiled-coil region" evidence="1">
    <location>
        <begin position="709"/>
        <end position="743"/>
    </location>
</feature>
<evidence type="ECO:0000256" key="2">
    <source>
        <dbReference type="SAM" id="SignalP"/>
    </source>
</evidence>
<proteinExistence type="predicted"/>
<name>A0A4Q1K8Z0_9FLAO</name>